<organism evidence="1 2">
    <name type="scientific">Caerostris darwini</name>
    <dbReference type="NCBI Taxonomy" id="1538125"/>
    <lineage>
        <taxon>Eukaryota</taxon>
        <taxon>Metazoa</taxon>
        <taxon>Ecdysozoa</taxon>
        <taxon>Arthropoda</taxon>
        <taxon>Chelicerata</taxon>
        <taxon>Arachnida</taxon>
        <taxon>Araneae</taxon>
        <taxon>Araneomorphae</taxon>
        <taxon>Entelegynae</taxon>
        <taxon>Araneoidea</taxon>
        <taxon>Araneidae</taxon>
        <taxon>Caerostris</taxon>
    </lineage>
</organism>
<keyword evidence="2" id="KW-1185">Reference proteome</keyword>
<name>A0AAV4NT74_9ARAC</name>
<reference evidence="1 2" key="1">
    <citation type="submission" date="2021-06" db="EMBL/GenBank/DDBJ databases">
        <title>Caerostris darwini draft genome.</title>
        <authorList>
            <person name="Kono N."/>
            <person name="Arakawa K."/>
        </authorList>
    </citation>
    <scope>NUCLEOTIDE SEQUENCE [LARGE SCALE GENOMIC DNA]</scope>
</reference>
<sequence>MVDKMDAHLRFIHKIIYESTRQIFGHDLTLSAVGSNTLTLVTITMMASDEVYEIGLIGLKQEKVSIDKYFRVSGEEASSSCSLALHSRREPL</sequence>
<dbReference type="EMBL" id="BPLQ01001877">
    <property type="protein sequence ID" value="GIX86322.1"/>
    <property type="molecule type" value="Genomic_DNA"/>
</dbReference>
<proteinExistence type="predicted"/>
<dbReference type="AlphaFoldDB" id="A0AAV4NT74"/>
<protein>
    <submittedName>
        <fullName evidence="1">Uncharacterized protein</fullName>
    </submittedName>
</protein>
<evidence type="ECO:0000313" key="2">
    <source>
        <dbReference type="Proteomes" id="UP001054837"/>
    </source>
</evidence>
<evidence type="ECO:0000313" key="1">
    <source>
        <dbReference type="EMBL" id="GIX86322.1"/>
    </source>
</evidence>
<accession>A0AAV4NT74</accession>
<comment type="caution">
    <text evidence="1">The sequence shown here is derived from an EMBL/GenBank/DDBJ whole genome shotgun (WGS) entry which is preliminary data.</text>
</comment>
<gene>
    <name evidence="1" type="ORF">CDAR_590171</name>
</gene>
<dbReference type="Proteomes" id="UP001054837">
    <property type="component" value="Unassembled WGS sequence"/>
</dbReference>